<dbReference type="EMBL" id="RXNU01000001">
    <property type="protein sequence ID" value="RTR40791.1"/>
    <property type="molecule type" value="Genomic_DNA"/>
</dbReference>
<organism evidence="2 3">
    <name type="scientific">Shewanella canadensis</name>
    <dbReference type="NCBI Taxonomy" id="271096"/>
    <lineage>
        <taxon>Bacteria</taxon>
        <taxon>Pseudomonadati</taxon>
        <taxon>Pseudomonadota</taxon>
        <taxon>Gammaproteobacteria</taxon>
        <taxon>Alteromonadales</taxon>
        <taxon>Shewanellaceae</taxon>
        <taxon>Shewanella</taxon>
    </lineage>
</organism>
<reference evidence="2 3" key="1">
    <citation type="submission" date="2018-12" db="EMBL/GenBank/DDBJ databases">
        <authorList>
            <person name="Yu L."/>
        </authorList>
    </citation>
    <scope>NUCLEOTIDE SEQUENCE [LARGE SCALE GENOMIC DNA]</scope>
    <source>
        <strain evidence="2 3">HAW-EB2</strain>
    </source>
</reference>
<name>A0A431WZ69_9GAMM</name>
<proteinExistence type="predicted"/>
<comment type="caution">
    <text evidence="2">The sequence shown here is derived from an EMBL/GenBank/DDBJ whole genome shotgun (WGS) entry which is preliminary data.</text>
</comment>
<evidence type="ECO:0000256" key="1">
    <source>
        <dbReference type="SAM" id="MobiDB-lite"/>
    </source>
</evidence>
<evidence type="ECO:0000313" key="3">
    <source>
        <dbReference type="Proteomes" id="UP000267448"/>
    </source>
</evidence>
<evidence type="ECO:0000313" key="2">
    <source>
        <dbReference type="EMBL" id="RTR40791.1"/>
    </source>
</evidence>
<keyword evidence="3" id="KW-1185">Reference proteome</keyword>
<accession>A0A431WZ69</accession>
<feature type="region of interest" description="Disordered" evidence="1">
    <location>
        <begin position="22"/>
        <end position="59"/>
    </location>
</feature>
<protein>
    <submittedName>
        <fullName evidence="2">Uncharacterized protein</fullName>
    </submittedName>
</protein>
<dbReference type="Proteomes" id="UP000267448">
    <property type="component" value="Unassembled WGS sequence"/>
</dbReference>
<sequence>MKKFEGLWVNALVSAAAPLAEDSAFRQSQNHSAEKSVKKSTEQSESLRLNDDDVDAVTA</sequence>
<dbReference type="OrthoDB" id="9888730at2"/>
<gene>
    <name evidence="2" type="ORF">EKG38_02445</name>
</gene>
<dbReference type="AlphaFoldDB" id="A0A431WZ69"/>
<feature type="compositionally biased region" description="Basic and acidic residues" evidence="1">
    <location>
        <begin position="32"/>
        <end position="42"/>
    </location>
</feature>
<dbReference type="RefSeq" id="WP_126518319.1">
    <property type="nucleotide sequence ID" value="NZ_RXNU01000001.1"/>
</dbReference>